<dbReference type="Gene3D" id="3.30.230.10">
    <property type="match status" value="1"/>
</dbReference>
<evidence type="ECO:0000256" key="4">
    <source>
        <dbReference type="ARBA" id="ARBA00022801"/>
    </source>
</evidence>
<keyword evidence="2 6" id="KW-0540">Nuclease</keyword>
<keyword evidence="3 6" id="KW-0255">Endonuclease</keyword>
<dbReference type="HAMAP" id="MF_00227">
    <property type="entry name" value="RNase_P"/>
    <property type="match status" value="1"/>
</dbReference>
<keyword evidence="9" id="KW-1185">Reference proteome</keyword>
<dbReference type="Pfam" id="PF00825">
    <property type="entry name" value="Ribonuclease_P"/>
    <property type="match status" value="1"/>
</dbReference>
<evidence type="ECO:0000256" key="2">
    <source>
        <dbReference type="ARBA" id="ARBA00022722"/>
    </source>
</evidence>
<dbReference type="NCBIfam" id="TIGR00188">
    <property type="entry name" value="rnpA"/>
    <property type="match status" value="1"/>
</dbReference>
<dbReference type="Proteomes" id="UP000663802">
    <property type="component" value="Unassembled WGS sequence"/>
</dbReference>
<dbReference type="InterPro" id="IPR020568">
    <property type="entry name" value="Ribosomal_Su5_D2-typ_SF"/>
</dbReference>
<evidence type="ECO:0000256" key="6">
    <source>
        <dbReference type="HAMAP-Rule" id="MF_00227"/>
    </source>
</evidence>
<sequence length="129" mass="15115">MADQKLRKNMEFRNVYRRGKSFANDLLVLYIYNNRRNRDEKGTPYNRVGISVSKKVGISVIRSRAKRLISESYRLNNENIKRGNDLVFIARVAINEKTYWDVQKAMINLFNKAGLIKNEKGFNSNNKIL</sequence>
<comment type="caution">
    <text evidence="8">The sequence shown here is derived from an EMBL/GenBank/DDBJ whole genome shotgun (WGS) entry which is preliminary data.</text>
</comment>
<evidence type="ECO:0000256" key="5">
    <source>
        <dbReference type="ARBA" id="ARBA00022884"/>
    </source>
</evidence>
<name>A0ABQ1EF86_9CLOT</name>
<keyword evidence="5 6" id="KW-0694">RNA-binding</keyword>
<comment type="function">
    <text evidence="6">RNaseP catalyzes the removal of the 5'-leader sequence from pre-tRNA to produce the mature 5'-terminus. It can also cleave other RNA substrates such as 4.5S RNA. The protein component plays an auxiliary but essential role in vivo by binding to the 5'-leader sequence and broadening the substrate specificity of the ribozyme.</text>
</comment>
<comment type="subunit">
    <text evidence="6">Consists of a catalytic RNA component (M1 or rnpB) and a protein subunit.</text>
</comment>
<evidence type="ECO:0000256" key="3">
    <source>
        <dbReference type="ARBA" id="ARBA00022759"/>
    </source>
</evidence>
<evidence type="ECO:0000256" key="7">
    <source>
        <dbReference type="NCBIfam" id="TIGR00188"/>
    </source>
</evidence>
<dbReference type="EC" id="3.1.26.5" evidence="6 7"/>
<comment type="similarity">
    <text evidence="6">Belongs to the RnpA family.</text>
</comment>
<keyword evidence="1 6" id="KW-0819">tRNA processing</keyword>
<proteinExistence type="inferred from homology"/>
<dbReference type="InterPro" id="IPR000100">
    <property type="entry name" value="RNase_P"/>
</dbReference>
<comment type="catalytic activity">
    <reaction evidence="6">
        <text>Endonucleolytic cleavage of RNA, removing 5'-extranucleotides from tRNA precursor.</text>
        <dbReference type="EC" id="3.1.26.5"/>
    </reaction>
</comment>
<evidence type="ECO:0000313" key="9">
    <source>
        <dbReference type="Proteomes" id="UP000663802"/>
    </source>
</evidence>
<dbReference type="SUPFAM" id="SSF54211">
    <property type="entry name" value="Ribosomal protein S5 domain 2-like"/>
    <property type="match status" value="1"/>
</dbReference>
<dbReference type="PANTHER" id="PTHR33992:SF1">
    <property type="entry name" value="RIBONUCLEASE P PROTEIN COMPONENT"/>
    <property type="match status" value="1"/>
</dbReference>
<gene>
    <name evidence="6 8" type="primary">rnpA</name>
    <name evidence="8" type="ORF">CSC2_38540</name>
</gene>
<keyword evidence="4 6" id="KW-0378">Hydrolase</keyword>
<reference evidence="8 9" key="1">
    <citation type="journal article" date="2021" name="Int. J. Syst. Evol. Microbiol.">
        <title>Clostridium zeae sp. nov., isolated from corn silage.</title>
        <authorList>
            <person name="Kobayashi H."/>
            <person name="Tanizawa Y."/>
            <person name="Yagura M."/>
            <person name="Sakamoto M."/>
            <person name="Ohkuma M."/>
            <person name="Tohno M."/>
        </authorList>
    </citation>
    <scope>NUCLEOTIDE SEQUENCE [LARGE SCALE GENOMIC DNA]</scope>
    <source>
        <strain evidence="8 9">CSC2</strain>
    </source>
</reference>
<dbReference type="InterPro" id="IPR014721">
    <property type="entry name" value="Ribsml_uS5_D2-typ_fold_subgr"/>
</dbReference>
<evidence type="ECO:0000313" key="8">
    <source>
        <dbReference type="EMBL" id="GFZ33328.1"/>
    </source>
</evidence>
<organism evidence="8 9">
    <name type="scientific">Clostridium zeae</name>
    <dbReference type="NCBI Taxonomy" id="2759022"/>
    <lineage>
        <taxon>Bacteria</taxon>
        <taxon>Bacillati</taxon>
        <taxon>Bacillota</taxon>
        <taxon>Clostridia</taxon>
        <taxon>Eubacteriales</taxon>
        <taxon>Clostridiaceae</taxon>
        <taxon>Clostridium</taxon>
    </lineage>
</organism>
<accession>A0ABQ1EF86</accession>
<dbReference type="EMBL" id="BMBA01000005">
    <property type="protein sequence ID" value="GFZ33328.1"/>
    <property type="molecule type" value="Genomic_DNA"/>
</dbReference>
<dbReference type="PANTHER" id="PTHR33992">
    <property type="entry name" value="RIBONUCLEASE P PROTEIN COMPONENT"/>
    <property type="match status" value="1"/>
</dbReference>
<evidence type="ECO:0000256" key="1">
    <source>
        <dbReference type="ARBA" id="ARBA00022694"/>
    </source>
</evidence>
<dbReference type="RefSeq" id="WP_206871563.1">
    <property type="nucleotide sequence ID" value="NZ_BMBA01000005.1"/>
</dbReference>
<protein>
    <recommendedName>
        <fullName evidence="6 7">Ribonuclease P protein component</fullName>
        <shortName evidence="6">RNase P protein</shortName>
        <shortName evidence="6">RNaseP protein</shortName>
        <ecNumber evidence="6 7">3.1.26.5</ecNumber>
    </recommendedName>
    <alternativeName>
        <fullName evidence="6">Protein C5</fullName>
    </alternativeName>
</protein>